<keyword evidence="4" id="KW-1185">Reference proteome</keyword>
<dbReference type="InParanoid" id="A0A067M6J6"/>
<protein>
    <recommendedName>
        <fullName evidence="2">DUF6589 domain-containing protein</fullName>
    </recommendedName>
</protein>
<dbReference type="EMBL" id="KL198059">
    <property type="protein sequence ID" value="KDQ11368.1"/>
    <property type="molecule type" value="Genomic_DNA"/>
</dbReference>
<reference evidence="4" key="1">
    <citation type="journal article" date="2014" name="Proc. Natl. Acad. Sci. U.S.A.">
        <title>Extensive sampling of basidiomycete genomes demonstrates inadequacy of the white-rot/brown-rot paradigm for wood decay fungi.</title>
        <authorList>
            <person name="Riley R."/>
            <person name="Salamov A.A."/>
            <person name="Brown D.W."/>
            <person name="Nagy L.G."/>
            <person name="Floudas D."/>
            <person name="Held B.W."/>
            <person name="Levasseur A."/>
            <person name="Lombard V."/>
            <person name="Morin E."/>
            <person name="Otillar R."/>
            <person name="Lindquist E.A."/>
            <person name="Sun H."/>
            <person name="LaButti K.M."/>
            <person name="Schmutz J."/>
            <person name="Jabbour D."/>
            <person name="Luo H."/>
            <person name="Baker S.E."/>
            <person name="Pisabarro A.G."/>
            <person name="Walton J.D."/>
            <person name="Blanchette R.A."/>
            <person name="Henrissat B."/>
            <person name="Martin F."/>
            <person name="Cullen D."/>
            <person name="Hibbett D.S."/>
            <person name="Grigoriev I.V."/>
        </authorList>
    </citation>
    <scope>NUCLEOTIDE SEQUENCE [LARGE SCALE GENOMIC DNA]</scope>
    <source>
        <strain evidence="4">FD-172 SS1</strain>
    </source>
</reference>
<dbReference type="OrthoDB" id="3251235at2759"/>
<organism evidence="3 4">
    <name type="scientific">Botryobasidium botryosum (strain FD-172 SS1)</name>
    <dbReference type="NCBI Taxonomy" id="930990"/>
    <lineage>
        <taxon>Eukaryota</taxon>
        <taxon>Fungi</taxon>
        <taxon>Dikarya</taxon>
        <taxon>Basidiomycota</taxon>
        <taxon>Agaricomycotina</taxon>
        <taxon>Agaricomycetes</taxon>
        <taxon>Cantharellales</taxon>
        <taxon>Botryobasidiaceae</taxon>
        <taxon>Botryobasidium</taxon>
    </lineage>
</organism>
<feature type="region of interest" description="Disordered" evidence="1">
    <location>
        <begin position="1"/>
        <end position="36"/>
    </location>
</feature>
<dbReference type="Proteomes" id="UP000027195">
    <property type="component" value="Unassembled WGS sequence"/>
</dbReference>
<feature type="domain" description="DUF6589" evidence="2">
    <location>
        <begin position="353"/>
        <end position="751"/>
    </location>
</feature>
<accession>A0A067M6J6</accession>
<evidence type="ECO:0000259" key="2">
    <source>
        <dbReference type="Pfam" id="PF20231"/>
    </source>
</evidence>
<evidence type="ECO:0000256" key="1">
    <source>
        <dbReference type="SAM" id="MobiDB-lite"/>
    </source>
</evidence>
<sequence length="899" mass="101141">MDIQDLLTPTPNPSPRPIHPPLPSSSSRSAKQPVGLSESKLEQVKAVLNCLGEQQLTVAGFLHALLWGDPACVNDGFTKISRTKFCADPIPPAILNNLYQPPRTSSAGQISTGASAVVQAWALSRTQGTLEKELDAFAKTLKHPERVSEASLTSISMDSLANDLVRLAPRLESFLRALAQTRVQAASNTRKTPTTLVTTMACQLAYSRNVNHNKFQQLISVYMKSKSVPSKCVELIHHCGLSMSYSWTSNAIRDIRDAAMEELHTWLVDNSILILHDNIRLVFKVQTQRVNNQTHGDNGTASTAIALPAAAHAVLSNFGELMKPKWAERRAAFAQESPPIRMLSVKTLMDSLCAARLRDSSVHNIITILLDSPEFSEYRHRKHPDLAPPPPIHALPAGPAHRTKQWMLGVVPIEEATYSGNIQVVEEILRQTGLDRDDAKVKLAIGNAAIPWGGDQLTESRLKIAKWFRARDINGFERMDWLLTFFGWFHVVMVLANTIYGSHRGDSKGFGLARDIGLLHIKGLAANKDKPMFHTIDDFLHIEYRARTRTAWLWASGTTTLKHLFQSLNKDTNPSHLRQLAEKIVDERASSSALVTLGDHSTHDHVLEGSVTLLRDLDFYVHLQKTIQEGDVGQLQALIPHLIFYFKGGGNGNYCKMMVEYMQWHLYEVPPEISEVIRNYCWLVNPSGHPGHFHPADELQEHNICDTKDTHAPIRANASWDYMTNISPAIPTFNRVGDHVDQCFHLIHGSQHTEPDAEADLQVLMKSFEEAKQLDHNPLWHGSAKKVPCKDLFLEGLDEFQNTHYLRDWWDERKIYLAHHDTSSQVFDNPPTPSGAKPPAPHLDDDFAEFEETRGEDFLNELTQVMERVETETFAVDAEQQLMEMRIEMRRQSTADMYR</sequence>
<evidence type="ECO:0000313" key="4">
    <source>
        <dbReference type="Proteomes" id="UP000027195"/>
    </source>
</evidence>
<dbReference type="Pfam" id="PF20231">
    <property type="entry name" value="DUF6589"/>
    <property type="match status" value="1"/>
</dbReference>
<dbReference type="STRING" id="930990.A0A067M6J6"/>
<dbReference type="InterPro" id="IPR046496">
    <property type="entry name" value="DUF6589"/>
</dbReference>
<gene>
    <name evidence="3" type="ORF">BOTBODRAFT_177406</name>
</gene>
<proteinExistence type="predicted"/>
<dbReference type="HOGENOM" id="CLU_007061_0_2_1"/>
<evidence type="ECO:0000313" key="3">
    <source>
        <dbReference type="EMBL" id="KDQ11368.1"/>
    </source>
</evidence>
<name>A0A067M6J6_BOTB1</name>
<dbReference type="AlphaFoldDB" id="A0A067M6J6"/>
<feature type="compositionally biased region" description="Low complexity" evidence="1">
    <location>
        <begin position="24"/>
        <end position="33"/>
    </location>
</feature>
<feature type="compositionally biased region" description="Pro residues" evidence="1">
    <location>
        <begin position="10"/>
        <end position="23"/>
    </location>
</feature>
<feature type="region of interest" description="Disordered" evidence="1">
    <location>
        <begin position="824"/>
        <end position="845"/>
    </location>
</feature>
<feature type="compositionally biased region" description="Pro residues" evidence="1">
    <location>
        <begin position="830"/>
        <end position="841"/>
    </location>
</feature>